<evidence type="ECO:0000256" key="1">
    <source>
        <dbReference type="SAM" id="MobiDB-lite"/>
    </source>
</evidence>
<dbReference type="PANTHER" id="PTHR31193:SF1">
    <property type="entry name" value="TRANSMEMBRANE PROTEIN 268"/>
    <property type="match status" value="1"/>
</dbReference>
<dbReference type="PANTHER" id="PTHR31193">
    <property type="entry name" value="TRANSMEMBRANE PROTEIN C9ORF91"/>
    <property type="match status" value="1"/>
</dbReference>
<gene>
    <name evidence="3" type="ORF">OJAV_G00114430</name>
</gene>
<dbReference type="OrthoDB" id="8250049at2759"/>
<proteinExistence type="predicted"/>
<dbReference type="Pfam" id="PF14800">
    <property type="entry name" value="DUF4481"/>
    <property type="match status" value="1"/>
</dbReference>
<feature type="compositionally biased region" description="Basic and acidic residues" evidence="1">
    <location>
        <begin position="332"/>
        <end position="353"/>
    </location>
</feature>
<reference evidence="3 4" key="2">
    <citation type="submission" date="2019-01" db="EMBL/GenBank/DDBJ databases">
        <title>A chromosome length genome reference of the Java medaka (oryzias javanicus).</title>
        <authorList>
            <person name="Herpin A."/>
            <person name="Takehana Y."/>
            <person name="Naruse K."/>
            <person name="Ansai S."/>
            <person name="Kawaguchi M."/>
        </authorList>
    </citation>
    <scope>NUCLEOTIDE SEQUENCE [LARGE SCALE GENOMIC DNA]</scope>
    <source>
        <strain evidence="3">RS831</strain>
        <tissue evidence="3">Whole body</tissue>
    </source>
</reference>
<sequence length="425" mass="48166">MNADVQLPVSAQTTFLQSCGEADLSHKLETERGERCRPPAARLPALRFALKEPENQNEKRRSSSVQRRWTTNIEDRTTVGRMEDRNQEAEEDVQSRGKRAESVTSNNQPRWSNGQCVVVMPSCSTFNPSFDLSLCRAKLAQYGFQIPASDMEIPLKTALDVPSVKRYLVFNSRLFHLIMAPVLYVVLWCAVFSTLHLYISVSDYWVLCVSVSLVSILLTTAIIFMLHHSNKQISVNVDVRLVQVNERMAGHKLLVGVADWVENCTGNMQLFFVYWDMSRCLKTLTETLEELDFVMPDAQNKLRSRMSHLILVSEALPEESESGGSDVEAESDENRPLLHDADRSTSSHQRREPTVTSSFSLAPDASLSAQVKAHRLLMTYSAAYVKLLVSKRLSGPSHHHMRLRRNHCSLSPVCLCQYIRRKVLQ</sequence>
<feature type="region of interest" description="Disordered" evidence="1">
    <location>
        <begin position="51"/>
        <end position="107"/>
    </location>
</feature>
<keyword evidence="2" id="KW-1133">Transmembrane helix</keyword>
<feature type="compositionally biased region" description="Basic and acidic residues" evidence="1">
    <location>
        <begin position="51"/>
        <end position="61"/>
    </location>
</feature>
<dbReference type="AlphaFoldDB" id="A0A3S2P8I9"/>
<accession>A0A3S2P8I9</accession>
<organism evidence="3 4">
    <name type="scientific">Oryzias javanicus</name>
    <name type="common">Javanese ricefish</name>
    <name type="synonym">Aplocheilus javanicus</name>
    <dbReference type="NCBI Taxonomy" id="123683"/>
    <lineage>
        <taxon>Eukaryota</taxon>
        <taxon>Metazoa</taxon>
        <taxon>Chordata</taxon>
        <taxon>Craniata</taxon>
        <taxon>Vertebrata</taxon>
        <taxon>Euteleostomi</taxon>
        <taxon>Actinopterygii</taxon>
        <taxon>Neopterygii</taxon>
        <taxon>Teleostei</taxon>
        <taxon>Neoteleostei</taxon>
        <taxon>Acanthomorphata</taxon>
        <taxon>Ovalentaria</taxon>
        <taxon>Atherinomorphae</taxon>
        <taxon>Beloniformes</taxon>
        <taxon>Adrianichthyidae</taxon>
        <taxon>Oryziinae</taxon>
        <taxon>Oryzias</taxon>
    </lineage>
</organism>
<feature type="compositionally biased region" description="Polar residues" evidence="1">
    <location>
        <begin position="63"/>
        <end position="72"/>
    </location>
</feature>
<feature type="transmembrane region" description="Helical" evidence="2">
    <location>
        <begin position="204"/>
        <end position="226"/>
    </location>
</feature>
<protein>
    <recommendedName>
        <fullName evidence="5">Transmembrane protein 268</fullName>
    </recommendedName>
</protein>
<keyword evidence="2" id="KW-0472">Membrane</keyword>
<evidence type="ECO:0008006" key="5">
    <source>
        <dbReference type="Google" id="ProtNLM"/>
    </source>
</evidence>
<evidence type="ECO:0000256" key="2">
    <source>
        <dbReference type="SAM" id="Phobius"/>
    </source>
</evidence>
<dbReference type="Proteomes" id="UP000283210">
    <property type="component" value="Chromosome 11"/>
</dbReference>
<reference evidence="3 4" key="1">
    <citation type="submission" date="2018-11" db="EMBL/GenBank/DDBJ databases">
        <authorList>
            <person name="Lopez-Roques C."/>
            <person name="Donnadieu C."/>
            <person name="Bouchez O."/>
            <person name="Klopp C."/>
            <person name="Cabau C."/>
            <person name="Zahm M."/>
        </authorList>
    </citation>
    <scope>NUCLEOTIDE SEQUENCE [LARGE SCALE GENOMIC DNA]</scope>
    <source>
        <strain evidence="3">RS831</strain>
        <tissue evidence="3">Whole body</tissue>
    </source>
</reference>
<name>A0A3S2P8I9_ORYJA</name>
<evidence type="ECO:0000313" key="3">
    <source>
        <dbReference type="EMBL" id="RVE67185.1"/>
    </source>
</evidence>
<feature type="compositionally biased region" description="Acidic residues" evidence="1">
    <location>
        <begin position="316"/>
        <end position="331"/>
    </location>
</feature>
<keyword evidence="2" id="KW-0812">Transmembrane</keyword>
<dbReference type="EMBL" id="CM012447">
    <property type="protein sequence ID" value="RVE67185.1"/>
    <property type="molecule type" value="Genomic_DNA"/>
</dbReference>
<evidence type="ECO:0000313" key="4">
    <source>
        <dbReference type="Proteomes" id="UP000283210"/>
    </source>
</evidence>
<feature type="region of interest" description="Disordered" evidence="1">
    <location>
        <begin position="316"/>
        <end position="357"/>
    </location>
</feature>
<keyword evidence="4" id="KW-1185">Reference proteome</keyword>
<feature type="compositionally biased region" description="Basic and acidic residues" evidence="1">
    <location>
        <begin position="73"/>
        <end position="101"/>
    </location>
</feature>
<dbReference type="InterPro" id="IPR028054">
    <property type="entry name" value="DUF4481"/>
</dbReference>
<feature type="transmembrane region" description="Helical" evidence="2">
    <location>
        <begin position="174"/>
        <end position="198"/>
    </location>
</feature>